<accession>A0ABT4LFV6</accession>
<comment type="caution">
    <text evidence="1">The sequence shown here is derived from an EMBL/GenBank/DDBJ whole genome shotgun (WGS) entry which is preliminary data.</text>
</comment>
<name>A0ABT4LFV6_9PROT</name>
<evidence type="ECO:0000313" key="1">
    <source>
        <dbReference type="EMBL" id="MCZ4279978.1"/>
    </source>
</evidence>
<evidence type="ECO:0008006" key="3">
    <source>
        <dbReference type="Google" id="ProtNLM"/>
    </source>
</evidence>
<dbReference type="RefSeq" id="WP_269422172.1">
    <property type="nucleotide sequence ID" value="NZ_JAPWGY010000001.1"/>
</dbReference>
<dbReference type="Proteomes" id="UP001069802">
    <property type="component" value="Unassembled WGS sequence"/>
</dbReference>
<keyword evidence="2" id="KW-1185">Reference proteome</keyword>
<gene>
    <name evidence="1" type="ORF">O4H49_04255</name>
</gene>
<sequence>MQEVINAVVIDDQIKDIIGVTTALAELGISTLPVHYKDPTLARELCTKVSTASPRVIITDIQLRDGGMEPTKSDLSNVAACLGNIVRETKGPYVVLAWTSKPEALGVLRARVEEYFTKSGIRLPMYFDSICKNECSIGDNEYSAAAILKQFQTHLEGQVSVRALMHWECSVLQAAIESVNTLSSLDEDTLPQNLKSLAISVAGSNLRGFEATAINEAFSYVLKDKLGLLSLTDNTQEIWNNVFAEAAGVVHETSKHQLNTILHIETSPQDKIICPGDVWISENPKTLFQKVDVGKEANNQAERMKDEFLTLTQKGHALNQKIRGETDTEKKSGLKTQYQELCSTPLRVAKTACKIAMVEISPACDFANQKKPLKTIALGILVPVTSITNEVHLKQSDSTIVVKIMLDGTNYLLGFSSKYITALSEKMILSDELKLTKKLRIRESLLQSWIHRFSAYNSRIGTISFQ</sequence>
<evidence type="ECO:0000313" key="2">
    <source>
        <dbReference type="Proteomes" id="UP001069802"/>
    </source>
</evidence>
<dbReference type="EMBL" id="JAPWGY010000001">
    <property type="protein sequence ID" value="MCZ4279978.1"/>
    <property type="molecule type" value="Genomic_DNA"/>
</dbReference>
<organism evidence="1 2">
    <name type="scientific">Kiloniella laminariae</name>
    <dbReference type="NCBI Taxonomy" id="454162"/>
    <lineage>
        <taxon>Bacteria</taxon>
        <taxon>Pseudomonadati</taxon>
        <taxon>Pseudomonadota</taxon>
        <taxon>Alphaproteobacteria</taxon>
        <taxon>Rhodospirillales</taxon>
        <taxon>Kiloniellaceae</taxon>
        <taxon>Kiloniella</taxon>
    </lineage>
</organism>
<proteinExistence type="predicted"/>
<protein>
    <recommendedName>
        <fullName evidence="3">Response regulatory domain-containing protein</fullName>
    </recommendedName>
</protein>
<reference evidence="1" key="1">
    <citation type="submission" date="2022-12" db="EMBL/GenBank/DDBJ databases">
        <title>Bacterial isolates from different developmental stages of Nematostella vectensis.</title>
        <authorList>
            <person name="Fraune S."/>
        </authorList>
    </citation>
    <scope>NUCLEOTIDE SEQUENCE</scope>
    <source>
        <strain evidence="1">G21630-S1</strain>
    </source>
</reference>